<dbReference type="AlphaFoldDB" id="A0A4R2PL79"/>
<feature type="compositionally biased region" description="Polar residues" evidence="1">
    <location>
        <begin position="28"/>
        <end position="39"/>
    </location>
</feature>
<evidence type="ECO:0000313" key="4">
    <source>
        <dbReference type="Proteomes" id="UP000295399"/>
    </source>
</evidence>
<dbReference type="EMBL" id="SLXO01000003">
    <property type="protein sequence ID" value="TCP36353.1"/>
    <property type="molecule type" value="Genomic_DNA"/>
</dbReference>
<gene>
    <name evidence="3" type="ORF">EV659_103243</name>
</gene>
<sequence>MGKSVHWAAMVAGLTVAAAAGLTPASAQSRTTAGGTSVDLSEAMDCGAPPERPAALPDGERATAEDLRQARQQVSRYSKAVTAWLNCRDRRAKVVFTFMTDEQKERWNEDLDAIHTRRVAVEREMNQAIRTFNDRLEREQRGGTG</sequence>
<keyword evidence="2" id="KW-0732">Signal</keyword>
<evidence type="ECO:0000256" key="2">
    <source>
        <dbReference type="SAM" id="SignalP"/>
    </source>
</evidence>
<evidence type="ECO:0008006" key="5">
    <source>
        <dbReference type="Google" id="ProtNLM"/>
    </source>
</evidence>
<proteinExistence type="predicted"/>
<organism evidence="3 4">
    <name type="scientific">Rhodothalassium salexigens DSM 2132</name>
    <dbReference type="NCBI Taxonomy" id="1188247"/>
    <lineage>
        <taxon>Bacteria</taxon>
        <taxon>Pseudomonadati</taxon>
        <taxon>Pseudomonadota</taxon>
        <taxon>Alphaproteobacteria</taxon>
        <taxon>Rhodothalassiales</taxon>
        <taxon>Rhodothalassiaceae</taxon>
        <taxon>Rhodothalassium</taxon>
    </lineage>
</organism>
<evidence type="ECO:0000256" key="1">
    <source>
        <dbReference type="SAM" id="MobiDB-lite"/>
    </source>
</evidence>
<name>A0A4R2PL79_RHOSA</name>
<accession>A0A4R2PL79</accession>
<evidence type="ECO:0000313" key="3">
    <source>
        <dbReference type="EMBL" id="TCP36353.1"/>
    </source>
</evidence>
<feature type="chain" id="PRO_5020957501" description="Secreted protein" evidence="2">
    <location>
        <begin position="28"/>
        <end position="145"/>
    </location>
</feature>
<feature type="signal peptide" evidence="2">
    <location>
        <begin position="1"/>
        <end position="27"/>
    </location>
</feature>
<protein>
    <recommendedName>
        <fullName evidence="5">Secreted protein</fullName>
    </recommendedName>
</protein>
<comment type="caution">
    <text evidence="3">The sequence shown here is derived from an EMBL/GenBank/DDBJ whole genome shotgun (WGS) entry which is preliminary data.</text>
</comment>
<feature type="region of interest" description="Disordered" evidence="1">
    <location>
        <begin position="23"/>
        <end position="58"/>
    </location>
</feature>
<keyword evidence="4" id="KW-1185">Reference proteome</keyword>
<reference evidence="3 4" key="1">
    <citation type="submission" date="2019-03" db="EMBL/GenBank/DDBJ databases">
        <title>Genomic Encyclopedia of Type Strains, Phase IV (KMG-IV): sequencing the most valuable type-strain genomes for metagenomic binning, comparative biology and taxonomic classification.</title>
        <authorList>
            <person name="Goeker M."/>
        </authorList>
    </citation>
    <scope>NUCLEOTIDE SEQUENCE [LARGE SCALE GENOMIC DNA]</scope>
    <source>
        <strain evidence="3 4">DSM 2132</strain>
    </source>
</reference>
<dbReference type="Proteomes" id="UP000295399">
    <property type="component" value="Unassembled WGS sequence"/>
</dbReference>
<dbReference type="InParanoid" id="A0A4R2PL79"/>